<evidence type="ECO:0000313" key="2">
    <source>
        <dbReference type="EMBL" id="MFB9528790.1"/>
    </source>
</evidence>
<dbReference type="InterPro" id="IPR016169">
    <property type="entry name" value="FAD-bd_PCMH_sub2"/>
</dbReference>
<keyword evidence="4" id="KW-1185">Reference proteome</keyword>
<evidence type="ECO:0000313" key="4">
    <source>
        <dbReference type="Proteomes" id="UP001589646"/>
    </source>
</evidence>
<feature type="non-terminal residue" evidence="2">
    <location>
        <position position="1"/>
    </location>
</feature>
<organism evidence="2 4">
    <name type="scientific">Nonomuraea roseola</name>
    <dbReference type="NCBI Taxonomy" id="46179"/>
    <lineage>
        <taxon>Bacteria</taxon>
        <taxon>Bacillati</taxon>
        <taxon>Actinomycetota</taxon>
        <taxon>Actinomycetes</taxon>
        <taxon>Streptosporangiales</taxon>
        <taxon>Streptosporangiaceae</taxon>
        <taxon>Nonomuraea</taxon>
    </lineage>
</organism>
<protein>
    <submittedName>
        <fullName evidence="2">BBE domain-containing protein</fullName>
    </submittedName>
</protein>
<dbReference type="Gene3D" id="3.30.465.10">
    <property type="match status" value="1"/>
</dbReference>
<dbReference type="EMBL" id="JBHMCE010000005">
    <property type="protein sequence ID" value="MFB9528790.1"/>
    <property type="molecule type" value="Genomic_DNA"/>
</dbReference>
<proteinExistence type="predicted"/>
<sequence>AKPVEPLINVQIRHLGGALAEPGGGAGASGAVAEPYLLGLVGLGLPHAADATRAKQAEVVADLEAYISGRKPYTVLSPGDTAAKSFSGSALARLREIKRARDPHNVFRANYPVLG</sequence>
<dbReference type="Gene3D" id="3.40.462.20">
    <property type="match status" value="1"/>
</dbReference>
<name>A0ABV5PZZ1_9ACTN</name>
<dbReference type="EMBL" id="JBHMCE010000023">
    <property type="protein sequence ID" value="MFB9534132.1"/>
    <property type="molecule type" value="Genomic_DNA"/>
</dbReference>
<accession>A0ABV5PZZ1</accession>
<reference evidence="2 4" key="1">
    <citation type="submission" date="2024-09" db="EMBL/GenBank/DDBJ databases">
        <authorList>
            <person name="Sun Q."/>
            <person name="Mori K."/>
        </authorList>
    </citation>
    <scope>NUCLEOTIDE SEQUENCE [LARGE SCALE GENOMIC DNA]</scope>
    <source>
        <strain evidence="2 4">JCM 3323</strain>
    </source>
</reference>
<comment type="caution">
    <text evidence="2">The sequence shown here is derived from an EMBL/GenBank/DDBJ whole genome shotgun (WGS) entry which is preliminary data.</text>
</comment>
<dbReference type="Proteomes" id="UP001589646">
    <property type="component" value="Unassembled WGS sequence"/>
</dbReference>
<dbReference type="InterPro" id="IPR012951">
    <property type="entry name" value="BBE"/>
</dbReference>
<evidence type="ECO:0000313" key="3">
    <source>
        <dbReference type="EMBL" id="MFB9534132.1"/>
    </source>
</evidence>
<feature type="domain" description="Berberine/berberine-like" evidence="1">
    <location>
        <begin position="88"/>
        <end position="111"/>
    </location>
</feature>
<evidence type="ECO:0000259" key="1">
    <source>
        <dbReference type="Pfam" id="PF08031"/>
    </source>
</evidence>
<dbReference type="Pfam" id="PF08031">
    <property type="entry name" value="BBE"/>
    <property type="match status" value="1"/>
</dbReference>
<dbReference type="RefSeq" id="WP_379479049.1">
    <property type="nucleotide sequence ID" value="NZ_JBHMCE010000005.1"/>
</dbReference>
<gene>
    <name evidence="2" type="ORF">ACFFRN_19420</name>
    <name evidence="3" type="ORF">ACFFRN_46705</name>
</gene>